<dbReference type="InterPro" id="IPR015920">
    <property type="entry name" value="Cellobiose_DH-like_cyt"/>
</dbReference>
<comment type="caution">
    <text evidence="8">The sequence shown here is derived from an EMBL/GenBank/DDBJ whole genome shotgun (WGS) entry which is preliminary data.</text>
</comment>
<dbReference type="InterPro" id="IPR007867">
    <property type="entry name" value="GMC_OxRtase_C"/>
</dbReference>
<name>A0AAX6MYG5_9PEZI</name>
<dbReference type="Pfam" id="PF05199">
    <property type="entry name" value="GMC_oxred_C"/>
    <property type="match status" value="1"/>
</dbReference>
<evidence type="ECO:0000256" key="2">
    <source>
        <dbReference type="ARBA" id="ARBA00022630"/>
    </source>
</evidence>
<feature type="compositionally biased region" description="Basic residues" evidence="6">
    <location>
        <begin position="1240"/>
        <end position="1253"/>
    </location>
</feature>
<dbReference type="SMART" id="SM00236">
    <property type="entry name" value="fCBD"/>
    <property type="match status" value="1"/>
</dbReference>
<proteinExistence type="inferred from homology"/>
<evidence type="ECO:0000256" key="4">
    <source>
        <dbReference type="ARBA" id="ARBA00023002"/>
    </source>
</evidence>
<dbReference type="SUPFAM" id="SSF51905">
    <property type="entry name" value="FAD/NAD(P)-binding domain"/>
    <property type="match status" value="1"/>
</dbReference>
<dbReference type="GO" id="GO:0016614">
    <property type="term" value="F:oxidoreductase activity, acting on CH-OH group of donors"/>
    <property type="evidence" value="ECO:0007669"/>
    <property type="project" value="InterPro"/>
</dbReference>
<evidence type="ECO:0000259" key="7">
    <source>
        <dbReference type="PROSITE" id="PS51164"/>
    </source>
</evidence>
<dbReference type="CDD" id="cd09630">
    <property type="entry name" value="CDH_like_cytochrome"/>
    <property type="match status" value="1"/>
</dbReference>
<dbReference type="SUPFAM" id="SSF57180">
    <property type="entry name" value="Cellulose-binding domain"/>
    <property type="match status" value="1"/>
</dbReference>
<dbReference type="Pfam" id="PF00890">
    <property type="entry name" value="FAD_binding_2"/>
    <property type="match status" value="1"/>
</dbReference>
<feature type="compositionally biased region" description="Basic and acidic residues" evidence="6">
    <location>
        <begin position="1228"/>
        <end position="1239"/>
    </location>
</feature>
<dbReference type="EMBL" id="JBANMG010000001">
    <property type="protein sequence ID" value="KAK6957241.1"/>
    <property type="molecule type" value="Genomic_DNA"/>
</dbReference>
<protein>
    <recommendedName>
        <fullName evidence="7">CBM1 domain-containing protein</fullName>
    </recommendedName>
</protein>
<comment type="similarity">
    <text evidence="1 5">Belongs to the GMC oxidoreductase family.</text>
</comment>
<dbReference type="Gene3D" id="3.30.410.10">
    <property type="entry name" value="Cholesterol Oxidase, domain 2"/>
    <property type="match status" value="1"/>
</dbReference>
<dbReference type="InterPro" id="IPR046486">
    <property type="entry name" value="DUF6579"/>
</dbReference>
<dbReference type="Pfam" id="PF00734">
    <property type="entry name" value="CBM_1"/>
    <property type="match status" value="1"/>
</dbReference>
<dbReference type="Proteomes" id="UP001369815">
    <property type="component" value="Unassembled WGS sequence"/>
</dbReference>
<dbReference type="InterPro" id="IPR035971">
    <property type="entry name" value="CBD_sf"/>
</dbReference>
<evidence type="ECO:0000256" key="1">
    <source>
        <dbReference type="ARBA" id="ARBA00010790"/>
    </source>
</evidence>
<feature type="region of interest" description="Disordered" evidence="6">
    <location>
        <begin position="250"/>
        <end position="271"/>
    </location>
</feature>
<keyword evidence="5" id="KW-0274">FAD</keyword>
<dbReference type="GO" id="GO:0005975">
    <property type="term" value="P:carbohydrate metabolic process"/>
    <property type="evidence" value="ECO:0007669"/>
    <property type="project" value="InterPro"/>
</dbReference>
<evidence type="ECO:0000256" key="5">
    <source>
        <dbReference type="RuleBase" id="RU003968"/>
    </source>
</evidence>
<evidence type="ECO:0000256" key="3">
    <source>
        <dbReference type="ARBA" id="ARBA00022729"/>
    </source>
</evidence>
<dbReference type="GO" id="GO:0005576">
    <property type="term" value="C:extracellular region"/>
    <property type="evidence" value="ECO:0007669"/>
    <property type="project" value="InterPro"/>
</dbReference>
<dbReference type="Pfam" id="PF00732">
    <property type="entry name" value="GMC_oxred_N"/>
    <property type="match status" value="1"/>
</dbReference>
<sequence length="1253" mass="136933">MGRFGPFVSLLLAVGLRERPPHVQKCLGQASAPTLYKDSKTGITFDTWTVPDKADGAGGVSAWGGLTFGVALPEDALAVDATEFIGYLASKTEVQKCGSNGTATNGWCGLSFGGPMTNSLLLMAWPFQDQILTSFRFASGYTSPEIYTGNAKLTQISSAIDKDYYTLIFRCQNCLVWDQDGASGSASTSAGSLVLGWASSLKSPGNPACPEDIAINFHSNGQSIWGATLDKNAANPSYSKWAAEATATVTGSCGGPTPTTTTSSTTSIPTATGIPVPADTYDYVVIGAGAGGIPLADKLSEAGKSVLLIEKGPPSSGRWGGSLKPEWLDGTNLTRFDVPGLCNEIWVNSAGIACTDTDQMAGCVLGGGTAVNAGLWWKPYTLDWDYNFPKGWKSADMAAATKRVFSRIPGTDHPSMDGKRYYQQGFEVLAGGLRAGGWSEVTANDVPNQKNHTFSHSPFMFSGGERGGPMATYLVSASKRKNFHLWMGTAVKRVIRSGGHITGVEVEPFINGGYTGVVNVTSVTGRVILSAGTFGSAKILLRSGIGPSDQLDVVKSSTDGPTMISNSSWINLPVGYNLEDHTNTDTVITHPDVVFYDFYEAWDNPNVTDKNLYLNSRSGILAQAAPNIGPMFWDEIKGDDGVVRQLQWTARVEGSAGTPNGNAMTMSQYLGRGAKSRGRMTITKALTTVVSTLPYLQDKNDVQAVIQGIKNLQAALSNVEGLTWTYPPSNTTVEDFVNNMLVSYTNRRSNHWIGTNKLGTDDGRTNSGSAVVDLDTRVYGTDNLFIVDASIFPGHITTNPTSYIVIAAEHASEKILALAPPKAQPRFAQCGGLQWTGSFQCAAPYTCKYQNEYYSQYLHIIMPPDLTSWIPGNKTKKRVLRETLTRTIGAAAGAAAKANPVVKTIQAGYNIIQLGNTIRKADETASHLNEFVPKATELVGTAHQFVPSIQVMGRSLCDSLKLFGYFSTIATTVGIGSNIILTYQGVQALNLIATRLKDINDTLAAQTALMAQREFPELVYYMIRERLAQTSQDPEVEHWFYVFHPDTDWYPKFFHLIETNPLDPRFCGYTNQIDTVFVFMLATRRYIEKKNARSQRHGKPPRPVRLHLLIPAYQPILIAEALKIPDEIGDFVIEGRIHNNRELVWFNLPEEQKHYTMDIGQWLPPERGWWSWAMTKFGLKETPPELKERRMLGTRQGGPEDKDESVKSIKENGEEHDIESDSALSKRQGNDEKAREQGKPLHHRQRPQEKRRR</sequence>
<dbReference type="PROSITE" id="PS00623">
    <property type="entry name" value="GMC_OXRED_1"/>
    <property type="match status" value="1"/>
</dbReference>
<evidence type="ECO:0000313" key="8">
    <source>
        <dbReference type="EMBL" id="KAK6957241.1"/>
    </source>
</evidence>
<evidence type="ECO:0000256" key="6">
    <source>
        <dbReference type="SAM" id="MobiDB-lite"/>
    </source>
</evidence>
<keyword evidence="3" id="KW-0732">Signal</keyword>
<keyword evidence="4" id="KW-0560">Oxidoreductase</keyword>
<keyword evidence="2 5" id="KW-0285">Flavoprotein</keyword>
<dbReference type="Gene3D" id="2.60.40.1210">
    <property type="entry name" value="Cellobiose dehydrogenase, cytochrome domain"/>
    <property type="match status" value="1"/>
</dbReference>
<dbReference type="Pfam" id="PF16010">
    <property type="entry name" value="CDH-cyt"/>
    <property type="match status" value="1"/>
</dbReference>
<dbReference type="PANTHER" id="PTHR47190:SF2">
    <property type="entry name" value="CELLOBIOSE DEHYDROGENASE (AFU_ORTHOLOGUE AFUA_2G17620)"/>
    <property type="match status" value="1"/>
</dbReference>
<organism evidence="8 9">
    <name type="scientific">Daldinia eschscholtzii</name>
    <dbReference type="NCBI Taxonomy" id="292717"/>
    <lineage>
        <taxon>Eukaryota</taxon>
        <taxon>Fungi</taxon>
        <taxon>Dikarya</taxon>
        <taxon>Ascomycota</taxon>
        <taxon>Pezizomycotina</taxon>
        <taxon>Sordariomycetes</taxon>
        <taxon>Xylariomycetidae</taxon>
        <taxon>Xylariales</taxon>
        <taxon>Hypoxylaceae</taxon>
        <taxon>Daldinia</taxon>
    </lineage>
</organism>
<feature type="compositionally biased region" description="Basic and acidic residues" evidence="6">
    <location>
        <begin position="1198"/>
        <end position="1215"/>
    </location>
</feature>
<dbReference type="InterPro" id="IPR053208">
    <property type="entry name" value="GMC_Oxidoreductase_CD"/>
</dbReference>
<accession>A0AAX6MYG5</accession>
<dbReference type="InterPro" id="IPR003953">
    <property type="entry name" value="FAD-dep_OxRdtase_2_FAD-bd"/>
</dbReference>
<keyword evidence="9" id="KW-1185">Reference proteome</keyword>
<dbReference type="PROSITE" id="PS51164">
    <property type="entry name" value="CBM1_2"/>
    <property type="match status" value="1"/>
</dbReference>
<dbReference type="InterPro" id="IPR000172">
    <property type="entry name" value="GMC_OxRdtase_N"/>
</dbReference>
<dbReference type="InterPro" id="IPR000254">
    <property type="entry name" value="CBD"/>
</dbReference>
<dbReference type="SUPFAM" id="SSF49344">
    <property type="entry name" value="CBD9-like"/>
    <property type="match status" value="1"/>
</dbReference>
<dbReference type="GO" id="GO:0030248">
    <property type="term" value="F:cellulose binding"/>
    <property type="evidence" value="ECO:0007669"/>
    <property type="project" value="InterPro"/>
</dbReference>
<dbReference type="FunFam" id="2.60.40.1210:FF:000004">
    <property type="entry name" value="Cellobiose dehydrogenase"/>
    <property type="match status" value="1"/>
</dbReference>
<dbReference type="GO" id="GO:0050660">
    <property type="term" value="F:flavin adenine dinucleotide binding"/>
    <property type="evidence" value="ECO:0007669"/>
    <property type="project" value="InterPro"/>
</dbReference>
<gene>
    <name evidence="8" type="ORF">Daesc_000023</name>
</gene>
<dbReference type="Pfam" id="PF20219">
    <property type="entry name" value="DUF6579"/>
    <property type="match status" value="1"/>
</dbReference>
<feature type="domain" description="CBM1" evidence="7">
    <location>
        <begin position="822"/>
        <end position="858"/>
    </location>
</feature>
<reference evidence="8 9" key="1">
    <citation type="journal article" date="2024" name="Front Chem Biol">
        <title>Unveiling the potential of Daldinia eschscholtzii MFLUCC 19-0629 through bioactivity and bioinformatics studies for enhanced sustainable agriculture production.</title>
        <authorList>
            <person name="Brooks S."/>
            <person name="Weaver J.A."/>
            <person name="Klomchit A."/>
            <person name="Alharthi S.A."/>
            <person name="Onlamun T."/>
            <person name="Nurani R."/>
            <person name="Vong T.K."/>
            <person name="Alberti F."/>
            <person name="Greco C."/>
        </authorList>
    </citation>
    <scope>NUCLEOTIDE SEQUENCE [LARGE SCALE GENOMIC DNA]</scope>
    <source>
        <strain evidence="8">MFLUCC 19-0629</strain>
    </source>
</reference>
<dbReference type="SUPFAM" id="SSF54373">
    <property type="entry name" value="FAD-linked reductases, C-terminal domain"/>
    <property type="match status" value="1"/>
</dbReference>
<dbReference type="AlphaFoldDB" id="A0AAX6MYG5"/>
<dbReference type="Gene3D" id="3.50.50.60">
    <property type="entry name" value="FAD/NAD(P)-binding domain"/>
    <property type="match status" value="1"/>
</dbReference>
<dbReference type="InterPro" id="IPR036188">
    <property type="entry name" value="FAD/NAD-bd_sf"/>
</dbReference>
<feature type="region of interest" description="Disordered" evidence="6">
    <location>
        <begin position="1183"/>
        <end position="1253"/>
    </location>
</feature>
<dbReference type="PANTHER" id="PTHR47190">
    <property type="entry name" value="DEHYDROGENASE, PUTATIVE-RELATED"/>
    <property type="match status" value="1"/>
</dbReference>
<evidence type="ECO:0000313" key="9">
    <source>
        <dbReference type="Proteomes" id="UP001369815"/>
    </source>
</evidence>